<dbReference type="PANTHER" id="PTHR34406">
    <property type="entry name" value="PROTEIN YCEI"/>
    <property type="match status" value="1"/>
</dbReference>
<sequence>MTTALTLAAGTWTADPATSTAGFAVGSLGGTVHATVPIVDGRVEVGSDGTPTAVHGSLDLGAIATGNRHRDKHLRSPGLLDLDTHPTMTFRAIAITVADEGWHVTGELTVRGFICPLEGDVHISTSDFGAVSMTATTRFDRRQMSLRAPRFMIGRIIEITVTANLDQVAVQPEAVDCPPDAAGVGGSQVNGALRKAVAAVGDPRDRTVHKNTAGRTCGM</sequence>
<dbReference type="KEGG" id="kphy:AOZ06_19510"/>
<dbReference type="AlphaFoldDB" id="A0A0N9HZJ1"/>
<dbReference type="PANTHER" id="PTHR34406:SF1">
    <property type="entry name" value="PROTEIN YCEI"/>
    <property type="match status" value="1"/>
</dbReference>
<evidence type="ECO:0000313" key="3">
    <source>
        <dbReference type="EMBL" id="ALG08811.1"/>
    </source>
</evidence>
<dbReference type="OrthoDB" id="9811006at2"/>
<reference evidence="3 4" key="1">
    <citation type="submission" date="2015-07" db="EMBL/GenBank/DDBJ databases">
        <title>Genome sequencing of Kibdelosporangium phytohabitans.</title>
        <authorList>
            <person name="Qin S."/>
            <person name="Xing K."/>
        </authorList>
    </citation>
    <scope>NUCLEOTIDE SEQUENCE [LARGE SCALE GENOMIC DNA]</scope>
    <source>
        <strain evidence="3 4">KLBMP1111</strain>
    </source>
</reference>
<evidence type="ECO:0000256" key="1">
    <source>
        <dbReference type="ARBA" id="ARBA00008812"/>
    </source>
</evidence>
<name>A0A0N9HZJ1_9PSEU</name>
<keyword evidence="4" id="KW-1185">Reference proteome</keyword>
<dbReference type="EMBL" id="CP012752">
    <property type="protein sequence ID" value="ALG08811.1"/>
    <property type="molecule type" value="Genomic_DNA"/>
</dbReference>
<dbReference type="STRING" id="860235.AOZ06_19510"/>
<organism evidence="3 4">
    <name type="scientific">Kibdelosporangium phytohabitans</name>
    <dbReference type="NCBI Taxonomy" id="860235"/>
    <lineage>
        <taxon>Bacteria</taxon>
        <taxon>Bacillati</taxon>
        <taxon>Actinomycetota</taxon>
        <taxon>Actinomycetes</taxon>
        <taxon>Pseudonocardiales</taxon>
        <taxon>Pseudonocardiaceae</taxon>
        <taxon>Kibdelosporangium</taxon>
    </lineage>
</organism>
<evidence type="ECO:0000259" key="2">
    <source>
        <dbReference type="SMART" id="SM00867"/>
    </source>
</evidence>
<gene>
    <name evidence="3" type="ORF">AOZ06_19510</name>
</gene>
<proteinExistence type="inferred from homology"/>
<feature type="domain" description="Lipid/polyisoprenoid-binding YceI-like" evidence="2">
    <location>
        <begin position="11"/>
        <end position="166"/>
    </location>
</feature>
<dbReference type="RefSeq" id="WP_054290717.1">
    <property type="nucleotide sequence ID" value="NZ_CP012752.1"/>
</dbReference>
<dbReference type="Pfam" id="PF04264">
    <property type="entry name" value="YceI"/>
    <property type="match status" value="1"/>
</dbReference>
<dbReference type="Proteomes" id="UP000063699">
    <property type="component" value="Chromosome"/>
</dbReference>
<comment type="similarity">
    <text evidence="1">Belongs to the UPF0312 family.</text>
</comment>
<dbReference type="SUPFAM" id="SSF101874">
    <property type="entry name" value="YceI-like"/>
    <property type="match status" value="1"/>
</dbReference>
<dbReference type="InterPro" id="IPR036761">
    <property type="entry name" value="TTHA0802/YceI-like_sf"/>
</dbReference>
<dbReference type="Gene3D" id="2.40.128.110">
    <property type="entry name" value="Lipid/polyisoprenoid-binding, YceI-like"/>
    <property type="match status" value="1"/>
</dbReference>
<dbReference type="InterPro" id="IPR007372">
    <property type="entry name" value="Lipid/polyisoprenoid-bd_YceI"/>
</dbReference>
<protein>
    <recommendedName>
        <fullName evidence="2">Lipid/polyisoprenoid-binding YceI-like domain-containing protein</fullName>
    </recommendedName>
</protein>
<accession>A0A0N9HZJ1</accession>
<dbReference type="SMART" id="SM00867">
    <property type="entry name" value="YceI"/>
    <property type="match status" value="1"/>
</dbReference>
<evidence type="ECO:0000313" key="4">
    <source>
        <dbReference type="Proteomes" id="UP000063699"/>
    </source>
</evidence>